<comment type="caution">
    <text evidence="2">The sequence shown here is derived from an EMBL/GenBank/DDBJ whole genome shotgun (WGS) entry which is preliminary data.</text>
</comment>
<dbReference type="CDD" id="cd00158">
    <property type="entry name" value="RHOD"/>
    <property type="match status" value="1"/>
</dbReference>
<sequence length="94" mass="10000">MNPSPPHLFIDLRAAALRAVEPLSSLISNPHRVLSLAQIEEGQHGLTSADGPVVVICERGIRSSLAVRFLRSDGVDAQAYEGGVLAMKQALSAR</sequence>
<gene>
    <name evidence="2" type="ORF">FNU79_13025</name>
</gene>
<name>A0A553US67_9DEIO</name>
<evidence type="ECO:0000259" key="1">
    <source>
        <dbReference type="PROSITE" id="PS50206"/>
    </source>
</evidence>
<dbReference type="EMBL" id="VKDB01000015">
    <property type="protein sequence ID" value="TSA83068.1"/>
    <property type="molecule type" value="Genomic_DNA"/>
</dbReference>
<dbReference type="AlphaFoldDB" id="A0A553US67"/>
<dbReference type="OrthoDB" id="73686at2"/>
<organism evidence="2 3">
    <name type="scientific">Deinococcus detaillensis</name>
    <dbReference type="NCBI Taxonomy" id="2592048"/>
    <lineage>
        <taxon>Bacteria</taxon>
        <taxon>Thermotogati</taxon>
        <taxon>Deinococcota</taxon>
        <taxon>Deinococci</taxon>
        <taxon>Deinococcales</taxon>
        <taxon>Deinococcaceae</taxon>
        <taxon>Deinococcus</taxon>
    </lineage>
</organism>
<protein>
    <submittedName>
        <fullName evidence="2">Rhodanese-like domain-containing protein</fullName>
    </submittedName>
</protein>
<dbReference type="InterPro" id="IPR036873">
    <property type="entry name" value="Rhodanese-like_dom_sf"/>
</dbReference>
<dbReference type="Proteomes" id="UP000316092">
    <property type="component" value="Unassembled WGS sequence"/>
</dbReference>
<dbReference type="InterPro" id="IPR001763">
    <property type="entry name" value="Rhodanese-like_dom"/>
</dbReference>
<feature type="domain" description="Rhodanese" evidence="1">
    <location>
        <begin position="42"/>
        <end position="92"/>
    </location>
</feature>
<dbReference type="SUPFAM" id="SSF52821">
    <property type="entry name" value="Rhodanese/Cell cycle control phosphatase"/>
    <property type="match status" value="1"/>
</dbReference>
<dbReference type="PROSITE" id="PS50206">
    <property type="entry name" value="RHODANESE_3"/>
    <property type="match status" value="1"/>
</dbReference>
<evidence type="ECO:0000313" key="2">
    <source>
        <dbReference type="EMBL" id="TSA83068.1"/>
    </source>
</evidence>
<dbReference type="Gene3D" id="3.40.250.10">
    <property type="entry name" value="Rhodanese-like domain"/>
    <property type="match status" value="1"/>
</dbReference>
<reference evidence="2 3" key="1">
    <citation type="submission" date="2019-07" db="EMBL/GenBank/DDBJ databases">
        <title>Deinococcus detaillus sp. nov., isolated from humus soil in Antarctica.</title>
        <authorList>
            <person name="Zhang K."/>
        </authorList>
    </citation>
    <scope>NUCLEOTIDE SEQUENCE [LARGE SCALE GENOMIC DNA]</scope>
    <source>
        <strain evidence="2 3">H1</strain>
    </source>
</reference>
<keyword evidence="3" id="KW-1185">Reference proteome</keyword>
<accession>A0A553US67</accession>
<evidence type="ECO:0000313" key="3">
    <source>
        <dbReference type="Proteomes" id="UP000316092"/>
    </source>
</evidence>
<proteinExistence type="predicted"/>